<proteinExistence type="predicted"/>
<keyword evidence="2" id="KW-1185">Reference proteome</keyword>
<reference evidence="1 2" key="1">
    <citation type="journal article" date="2016" name="J. Microbiol.">
        <title>Dankookia rubra gen. nov., sp. nov., an alphaproteobacterium isolated from sediment of a shallow stream.</title>
        <authorList>
            <person name="Kim W.H."/>
            <person name="Kim D.H."/>
            <person name="Kang K."/>
            <person name="Ahn T.Y."/>
        </authorList>
    </citation>
    <scope>NUCLEOTIDE SEQUENCE [LARGE SCALE GENOMIC DNA]</scope>
    <source>
        <strain evidence="1 2">JCM30602</strain>
    </source>
</reference>
<dbReference type="AlphaFoldDB" id="A0A4R5QIR5"/>
<comment type="caution">
    <text evidence="1">The sequence shown here is derived from an EMBL/GenBank/DDBJ whole genome shotgun (WGS) entry which is preliminary data.</text>
</comment>
<dbReference type="EMBL" id="SMSJ01000006">
    <property type="protein sequence ID" value="TDH63284.1"/>
    <property type="molecule type" value="Genomic_DNA"/>
</dbReference>
<gene>
    <name evidence="1" type="ORF">E2C06_07905</name>
</gene>
<accession>A0A4R5QIR5</accession>
<evidence type="ECO:0000313" key="1">
    <source>
        <dbReference type="EMBL" id="TDH63284.1"/>
    </source>
</evidence>
<sequence>MHRWAMLALVVLAMPMPTKLLSEDGASRGIPREALFSFSPAEMMLPPVDVALARLAAESASASCWVQRLRPHGGGCAEPAAAR</sequence>
<dbReference type="Proteomes" id="UP000295096">
    <property type="component" value="Unassembled WGS sequence"/>
</dbReference>
<organism evidence="1 2">
    <name type="scientific">Dankookia rubra</name>
    <dbReference type="NCBI Taxonomy" id="1442381"/>
    <lineage>
        <taxon>Bacteria</taxon>
        <taxon>Pseudomonadati</taxon>
        <taxon>Pseudomonadota</taxon>
        <taxon>Alphaproteobacteria</taxon>
        <taxon>Acetobacterales</taxon>
        <taxon>Roseomonadaceae</taxon>
        <taxon>Dankookia</taxon>
    </lineage>
</organism>
<protein>
    <submittedName>
        <fullName evidence="1">Uncharacterized protein</fullName>
    </submittedName>
</protein>
<name>A0A4R5QIR5_9PROT</name>
<evidence type="ECO:0000313" key="2">
    <source>
        <dbReference type="Proteomes" id="UP000295096"/>
    </source>
</evidence>
<dbReference type="RefSeq" id="WP_133288045.1">
    <property type="nucleotide sequence ID" value="NZ_SMSJ01000006.1"/>
</dbReference>